<evidence type="ECO:0000313" key="1">
    <source>
        <dbReference type="EMBL" id="AVE20372.1"/>
    </source>
</evidence>
<name>A0A2L1KDG9_PSEAI</name>
<reference evidence="1" key="1">
    <citation type="submission" date="2017-06" db="EMBL/GenBank/DDBJ databases">
        <title>Complete sequence of p727-IMP from clinical Pseudomonas aeruginosa.</title>
        <authorList>
            <person name="Yuan M."/>
            <person name="Feng J.2nd."/>
            <person name="Zhan Z.3rd."/>
            <person name="Jiang X.4th."/>
            <person name="Zhang D.5th."/>
            <person name="Chen X.6th."/>
            <person name="Zhao X."/>
            <person name="Che J."/>
            <person name="Lu J."/>
            <person name="Xu J."/>
            <person name="Li J."/>
            <person name="Zhou D."/>
        </authorList>
    </citation>
    <scope>NUCLEOTIDE SEQUENCE</scope>
    <source>
        <plasmid evidence="1">p727-IMP</plasmid>
    </source>
</reference>
<organism evidence="1">
    <name type="scientific">Pseudomonas aeruginosa</name>
    <dbReference type="NCBI Taxonomy" id="287"/>
    <lineage>
        <taxon>Bacteria</taxon>
        <taxon>Pseudomonadati</taxon>
        <taxon>Pseudomonadota</taxon>
        <taxon>Gammaproteobacteria</taxon>
        <taxon>Pseudomonadales</taxon>
        <taxon>Pseudomonadaceae</taxon>
        <taxon>Pseudomonas</taxon>
    </lineage>
</organism>
<protein>
    <submittedName>
        <fullName evidence="1">Uncharacterized protein</fullName>
    </submittedName>
</protein>
<accession>A0A2L1KDG9</accession>
<keyword evidence="1" id="KW-0614">Plasmid</keyword>
<dbReference type="AlphaFoldDB" id="A0A2L1KDG9"/>
<sequence>MLLVLIRLVHRYQENGSDQLDIQGALLINAEVICKVQSAKLLRIERGEVPVVVVVTRPLSEDLASVNVQELRLRLLEPDNLPLKFNPLTLAANVDVVNEGLGCSLGNW</sequence>
<geneLocation type="plasmid" evidence="1">
    <name>p727-IMP</name>
</geneLocation>
<proteinExistence type="predicted"/>
<dbReference type="EMBL" id="MF344568">
    <property type="protein sequence ID" value="AVE20372.1"/>
    <property type="molecule type" value="Genomic_DNA"/>
</dbReference>